<dbReference type="OrthoDB" id="5432251at2"/>
<accession>A0A2H1YIC1</accession>
<proteinExistence type="predicted"/>
<dbReference type="PROSITE" id="PS51257">
    <property type="entry name" value="PROKAR_LIPOPROTEIN"/>
    <property type="match status" value="1"/>
</dbReference>
<dbReference type="InterPro" id="IPR025411">
    <property type="entry name" value="DUF4136"/>
</dbReference>
<feature type="domain" description="DUF4136" evidence="1">
    <location>
        <begin position="35"/>
        <end position="182"/>
    </location>
</feature>
<dbReference type="Proteomes" id="UP000234211">
    <property type="component" value="Unassembled WGS sequence"/>
</dbReference>
<protein>
    <recommendedName>
        <fullName evidence="1">DUF4136 domain-containing protein</fullName>
    </recommendedName>
</protein>
<name>A0A2H1YIC1_9FLAO</name>
<dbReference type="RefSeq" id="WP_101917887.1">
    <property type="nucleotide sequence ID" value="NZ_OENF01000039.1"/>
</dbReference>
<dbReference type="EMBL" id="OENF01000039">
    <property type="protein sequence ID" value="SOS75242.1"/>
    <property type="molecule type" value="Genomic_DNA"/>
</dbReference>
<dbReference type="Gene3D" id="3.30.160.670">
    <property type="match status" value="1"/>
</dbReference>
<gene>
    <name evidence="2" type="ORF">TNO020_440012</name>
</gene>
<sequence length="187" mass="21320">MKSATLFSFSIKSLTKSLILLMVLFLITSCVSVNVATDYDTKVNFKNYKTFAFYKKGIDKATISDLDKRRIMRAIEQELTAKGMTKSDSPDILVSIFTKSTERIMVTDNFYGGFYYPYYYGINPIQVSKYTQGTLFIDILDAQKKELVWQGIGTGTLSTRNVEQKQARIKEFVAEIMAVYPPEISKK</sequence>
<organism evidence="2 3">
    <name type="scientific">Tenacibaculum piscium</name>
    <dbReference type="NCBI Taxonomy" id="1458515"/>
    <lineage>
        <taxon>Bacteria</taxon>
        <taxon>Pseudomonadati</taxon>
        <taxon>Bacteroidota</taxon>
        <taxon>Flavobacteriia</taxon>
        <taxon>Flavobacteriales</taxon>
        <taxon>Flavobacteriaceae</taxon>
        <taxon>Tenacibaculum</taxon>
    </lineage>
</organism>
<keyword evidence="3" id="KW-1185">Reference proteome</keyword>
<evidence type="ECO:0000313" key="2">
    <source>
        <dbReference type="EMBL" id="SOS75242.1"/>
    </source>
</evidence>
<dbReference type="Pfam" id="PF13590">
    <property type="entry name" value="DUF4136"/>
    <property type="match status" value="1"/>
</dbReference>
<evidence type="ECO:0000313" key="3">
    <source>
        <dbReference type="Proteomes" id="UP000234211"/>
    </source>
</evidence>
<reference evidence="3" key="1">
    <citation type="submission" date="2017-11" db="EMBL/GenBank/DDBJ databases">
        <authorList>
            <person name="Duchaud E."/>
        </authorList>
    </citation>
    <scope>NUCLEOTIDE SEQUENCE [LARGE SCALE GENOMIC DNA]</scope>
    <source>
        <strain evidence="3">Tenacibaculum sp. TNO020</strain>
    </source>
</reference>
<evidence type="ECO:0000259" key="1">
    <source>
        <dbReference type="Pfam" id="PF13590"/>
    </source>
</evidence>
<dbReference type="AlphaFoldDB" id="A0A2H1YIC1"/>